<dbReference type="GeneID" id="4621164"/>
<dbReference type="KEGG" id="ago:AGOS_AER099C"/>
<accession>Q757B4</accession>
<dbReference type="HOGENOM" id="CLU_2306560_0_0_1"/>
<dbReference type="STRING" id="284811.Q757B4"/>
<reference evidence="2" key="2">
    <citation type="journal article" date="2013" name="G3 (Bethesda)">
        <title>Genomes of Ashbya fungi isolated from insects reveal four mating-type loci, numerous translocations, lack of transposons, and distinct gene duplications.</title>
        <authorList>
            <person name="Dietrich F.S."/>
            <person name="Voegeli S."/>
            <person name="Kuo S."/>
            <person name="Philippsen P."/>
        </authorList>
    </citation>
    <scope>GENOME REANNOTATION</scope>
    <source>
        <strain evidence="2">ATCC 10895 / CBS 109.51 / FGSC 9923 / NRRL Y-1056</strain>
    </source>
</reference>
<protein>
    <submittedName>
        <fullName evidence="1">AER099Cp</fullName>
    </submittedName>
</protein>
<evidence type="ECO:0000313" key="1">
    <source>
        <dbReference type="EMBL" id="AAS52783.1"/>
    </source>
</evidence>
<dbReference type="AlphaFoldDB" id="Q757B4"/>
<dbReference type="OrthoDB" id="4024484at2759"/>
<dbReference type="OMA" id="CVRGPFF"/>
<dbReference type="InParanoid" id="Q757B4"/>
<evidence type="ECO:0000313" key="2">
    <source>
        <dbReference type="Proteomes" id="UP000000591"/>
    </source>
</evidence>
<proteinExistence type="predicted"/>
<keyword evidence="2" id="KW-1185">Reference proteome</keyword>
<name>Q757B4_EREGS</name>
<gene>
    <name evidence="1" type="ORF">AGOS_AER099C</name>
</gene>
<dbReference type="RefSeq" id="NP_984959.1">
    <property type="nucleotide sequence ID" value="NM_210313.1"/>
</dbReference>
<dbReference type="eggNOG" id="ENOG502SEP2">
    <property type="taxonomic scope" value="Eukaryota"/>
</dbReference>
<organism evidence="1 2">
    <name type="scientific">Eremothecium gossypii (strain ATCC 10895 / CBS 109.51 / FGSC 9923 / NRRL Y-1056)</name>
    <name type="common">Yeast</name>
    <name type="synonym">Ashbya gossypii</name>
    <dbReference type="NCBI Taxonomy" id="284811"/>
    <lineage>
        <taxon>Eukaryota</taxon>
        <taxon>Fungi</taxon>
        <taxon>Dikarya</taxon>
        <taxon>Ascomycota</taxon>
        <taxon>Saccharomycotina</taxon>
        <taxon>Saccharomycetes</taxon>
        <taxon>Saccharomycetales</taxon>
        <taxon>Saccharomycetaceae</taxon>
        <taxon>Eremothecium</taxon>
    </lineage>
</organism>
<reference evidence="1 2" key="1">
    <citation type="journal article" date="2004" name="Science">
        <title>The Ashbya gossypii genome as a tool for mapping the ancient Saccharomyces cerevisiae genome.</title>
        <authorList>
            <person name="Dietrich F.S."/>
            <person name="Voegeli S."/>
            <person name="Brachat S."/>
            <person name="Lerch A."/>
            <person name="Gates K."/>
            <person name="Steiner S."/>
            <person name="Mohr C."/>
            <person name="Pohlmann R."/>
            <person name="Luedi P."/>
            <person name="Choi S."/>
            <person name="Wing R.A."/>
            <person name="Flavier A."/>
            <person name="Gaffney T.D."/>
            <person name="Philippsen P."/>
        </authorList>
    </citation>
    <scope>NUCLEOTIDE SEQUENCE [LARGE SCALE GENOMIC DNA]</scope>
    <source>
        <strain evidence="2">ATCC 10895 / CBS 109.51 / FGSC 9923 / NRRL Y-1056</strain>
    </source>
</reference>
<sequence length="105" mass="11735">MLPREAVVAHVGALREGSAELRELLALLPEGVRRDRGMLLECVRGPFFTQAVDGLSRQLRAREAAYGLAQALRYPYRGEGVNGFLDGVREQGRRERAERDGAERE</sequence>
<dbReference type="EMBL" id="AE016818">
    <property type="protein sequence ID" value="AAS52783.1"/>
    <property type="molecule type" value="Genomic_DNA"/>
</dbReference>
<dbReference type="Proteomes" id="UP000000591">
    <property type="component" value="Chromosome V"/>
</dbReference>